<accession>A0ABQ9JPC9</accession>
<feature type="transmembrane region" description="Helical" evidence="8">
    <location>
        <begin position="167"/>
        <end position="188"/>
    </location>
</feature>
<comment type="caution">
    <text evidence="9">The sequence shown here is derived from an EMBL/GenBank/DDBJ whole genome shotgun (WGS) entry which is preliminary data.</text>
</comment>
<feature type="transmembrane region" description="Helical" evidence="8">
    <location>
        <begin position="84"/>
        <end position="107"/>
    </location>
</feature>
<sequence length="326" mass="36944">MQRKKFLFYAVGIFVSYFYFGILQEKVTRGKYQREVENGGVKSTEVEKYTFAVTLVFVQCVINTIVAKVAITIWPQTEDKTPKLYYASMSTTYLLAMICSNMALQWVSYPTQVIGKSAKPIPVMILGVLLGRKKYTFRKYIFVCMIVFGIVLFMLKDKNMSAAQDNLIGVGELLLLLSLLMDGLTGAIQERIRAESKPSGLDMMFHGNIWSTLFLAVTLVLSGEYVKFYEFSRYYPFVINNLFLLGIMSSIGQLFLYSMVSEFGPLVLSVVTTTRKFFTVLASVILFGNALSPKQWIGTVIVFAALFLDTFYSKAPPKKRNNFRTP</sequence>
<keyword evidence="5" id="KW-0256">Endoplasmic reticulum</keyword>
<dbReference type="PANTHER" id="PTHR10778">
    <property type="entry name" value="SOLUTE CARRIER FAMILY 35 MEMBER B"/>
    <property type="match status" value="1"/>
</dbReference>
<evidence type="ECO:0000256" key="1">
    <source>
        <dbReference type="ARBA" id="ARBA00004477"/>
    </source>
</evidence>
<dbReference type="PANTHER" id="PTHR10778:SF10">
    <property type="entry name" value="SOLUTE CARRIER FAMILY 35 MEMBER B1"/>
    <property type="match status" value="1"/>
</dbReference>
<dbReference type="InterPro" id="IPR037185">
    <property type="entry name" value="EmrE-like"/>
</dbReference>
<keyword evidence="10" id="KW-1185">Reference proteome</keyword>
<keyword evidence="3" id="KW-0813">Transport</keyword>
<dbReference type="InterPro" id="IPR013657">
    <property type="entry name" value="SCL35B1-4/HUT1"/>
</dbReference>
<feature type="transmembrane region" description="Helical" evidence="8">
    <location>
        <begin position="234"/>
        <end position="256"/>
    </location>
</feature>
<feature type="transmembrane region" description="Helical" evidence="8">
    <location>
        <begin position="209"/>
        <end position="228"/>
    </location>
</feature>
<keyword evidence="6 8" id="KW-1133">Transmembrane helix</keyword>
<comment type="similarity">
    <text evidence="2">Belongs to the nucleotide-sugar transporter family. SLC35B subfamily.</text>
</comment>
<dbReference type="Proteomes" id="UP001162164">
    <property type="component" value="Unassembled WGS sequence"/>
</dbReference>
<feature type="transmembrane region" description="Helical" evidence="8">
    <location>
        <begin position="137"/>
        <end position="155"/>
    </location>
</feature>
<evidence type="ECO:0000256" key="3">
    <source>
        <dbReference type="ARBA" id="ARBA00022448"/>
    </source>
</evidence>
<dbReference type="Pfam" id="PF08449">
    <property type="entry name" value="UAA"/>
    <property type="match status" value="1"/>
</dbReference>
<evidence type="ECO:0000256" key="7">
    <source>
        <dbReference type="ARBA" id="ARBA00023136"/>
    </source>
</evidence>
<gene>
    <name evidence="9" type="ORF">NQ317_017695</name>
</gene>
<evidence type="ECO:0000313" key="9">
    <source>
        <dbReference type="EMBL" id="KAJ8979547.1"/>
    </source>
</evidence>
<evidence type="ECO:0000313" key="10">
    <source>
        <dbReference type="Proteomes" id="UP001162164"/>
    </source>
</evidence>
<dbReference type="SUPFAM" id="SSF103481">
    <property type="entry name" value="Multidrug resistance efflux transporter EmrE"/>
    <property type="match status" value="2"/>
</dbReference>
<keyword evidence="4 8" id="KW-0812">Transmembrane</keyword>
<evidence type="ECO:0000256" key="4">
    <source>
        <dbReference type="ARBA" id="ARBA00022692"/>
    </source>
</evidence>
<feature type="transmembrane region" description="Helical" evidence="8">
    <location>
        <begin position="49"/>
        <end position="72"/>
    </location>
</feature>
<evidence type="ECO:0000256" key="5">
    <source>
        <dbReference type="ARBA" id="ARBA00022824"/>
    </source>
</evidence>
<proteinExistence type="inferred from homology"/>
<feature type="transmembrane region" description="Helical" evidence="8">
    <location>
        <begin position="295"/>
        <end position="312"/>
    </location>
</feature>
<feature type="transmembrane region" description="Helical" evidence="8">
    <location>
        <begin position="7"/>
        <end position="24"/>
    </location>
</feature>
<comment type="subcellular location">
    <subcellularLocation>
        <location evidence="1">Endoplasmic reticulum membrane</location>
        <topology evidence="1">Multi-pass membrane protein</topology>
    </subcellularLocation>
</comment>
<evidence type="ECO:0000256" key="2">
    <source>
        <dbReference type="ARBA" id="ARBA00010694"/>
    </source>
</evidence>
<evidence type="ECO:0000256" key="8">
    <source>
        <dbReference type="SAM" id="Phobius"/>
    </source>
</evidence>
<dbReference type="EMBL" id="JAPWTJ010000331">
    <property type="protein sequence ID" value="KAJ8979547.1"/>
    <property type="molecule type" value="Genomic_DNA"/>
</dbReference>
<organism evidence="9 10">
    <name type="scientific">Molorchus minor</name>
    <dbReference type="NCBI Taxonomy" id="1323400"/>
    <lineage>
        <taxon>Eukaryota</taxon>
        <taxon>Metazoa</taxon>
        <taxon>Ecdysozoa</taxon>
        <taxon>Arthropoda</taxon>
        <taxon>Hexapoda</taxon>
        <taxon>Insecta</taxon>
        <taxon>Pterygota</taxon>
        <taxon>Neoptera</taxon>
        <taxon>Endopterygota</taxon>
        <taxon>Coleoptera</taxon>
        <taxon>Polyphaga</taxon>
        <taxon>Cucujiformia</taxon>
        <taxon>Chrysomeloidea</taxon>
        <taxon>Cerambycidae</taxon>
        <taxon>Lamiinae</taxon>
        <taxon>Monochamini</taxon>
        <taxon>Molorchus</taxon>
    </lineage>
</organism>
<keyword evidence="7 8" id="KW-0472">Membrane</keyword>
<reference evidence="9" key="1">
    <citation type="journal article" date="2023" name="Insect Mol. Biol.">
        <title>Genome sequencing provides insights into the evolution of gene families encoding plant cell wall-degrading enzymes in longhorned beetles.</title>
        <authorList>
            <person name="Shin N.R."/>
            <person name="Okamura Y."/>
            <person name="Kirsch R."/>
            <person name="Pauchet Y."/>
        </authorList>
    </citation>
    <scope>NUCLEOTIDE SEQUENCE</scope>
    <source>
        <strain evidence="9">MMC_N1</strain>
    </source>
</reference>
<protein>
    <submittedName>
        <fullName evidence="9">Uncharacterized protein</fullName>
    </submittedName>
</protein>
<evidence type="ECO:0000256" key="6">
    <source>
        <dbReference type="ARBA" id="ARBA00022989"/>
    </source>
</evidence>
<name>A0ABQ9JPC9_9CUCU</name>